<dbReference type="Pfam" id="PF02880">
    <property type="entry name" value="PGM_PMM_III"/>
    <property type="match status" value="1"/>
</dbReference>
<evidence type="ECO:0000256" key="6">
    <source>
        <dbReference type="ARBA" id="ARBA00023235"/>
    </source>
</evidence>
<feature type="domain" description="Alpha-D-phosphohexomutase C-terminal" evidence="8">
    <location>
        <begin position="380"/>
        <end position="457"/>
    </location>
</feature>
<evidence type="ECO:0000256" key="7">
    <source>
        <dbReference type="RuleBase" id="RU004326"/>
    </source>
</evidence>
<evidence type="ECO:0000259" key="11">
    <source>
        <dbReference type="Pfam" id="PF02880"/>
    </source>
</evidence>
<protein>
    <recommendedName>
        <fullName evidence="14">Phosphomannomutase/phosphoglucomutase</fullName>
    </recommendedName>
</protein>
<dbReference type="InterPro" id="IPR016066">
    <property type="entry name" value="A-D-PHexomutase_CS"/>
</dbReference>
<gene>
    <name evidence="12" type="ORF">A2401_01830</name>
</gene>
<dbReference type="CDD" id="cd03089">
    <property type="entry name" value="PMM_PGM"/>
    <property type="match status" value="1"/>
</dbReference>
<dbReference type="PANTHER" id="PTHR43771">
    <property type="entry name" value="PHOSPHOMANNOMUTASE"/>
    <property type="match status" value="1"/>
</dbReference>
<comment type="cofactor">
    <cofactor evidence="1">
        <name>Mg(2+)</name>
        <dbReference type="ChEBI" id="CHEBI:18420"/>
    </cofactor>
</comment>
<dbReference type="GO" id="GO:0000287">
    <property type="term" value="F:magnesium ion binding"/>
    <property type="evidence" value="ECO:0007669"/>
    <property type="project" value="InterPro"/>
</dbReference>
<evidence type="ECO:0008006" key="14">
    <source>
        <dbReference type="Google" id="ProtNLM"/>
    </source>
</evidence>
<comment type="caution">
    <text evidence="12">The sequence shown here is derived from an EMBL/GenBank/DDBJ whole genome shotgun (WGS) entry which is preliminary data.</text>
</comment>
<feature type="domain" description="Alpha-D-phosphohexomutase alpha/beta/alpha" evidence="9">
    <location>
        <begin position="7"/>
        <end position="117"/>
    </location>
</feature>
<evidence type="ECO:0000256" key="3">
    <source>
        <dbReference type="ARBA" id="ARBA00022553"/>
    </source>
</evidence>
<dbReference type="Pfam" id="PF00408">
    <property type="entry name" value="PGM_PMM_IV"/>
    <property type="match status" value="1"/>
</dbReference>
<proteinExistence type="inferred from homology"/>
<comment type="similarity">
    <text evidence="2 7">Belongs to the phosphohexose mutase family.</text>
</comment>
<reference evidence="12 13" key="1">
    <citation type="journal article" date="2016" name="Nat. Commun.">
        <title>Thousands of microbial genomes shed light on interconnected biogeochemical processes in an aquifer system.</title>
        <authorList>
            <person name="Anantharaman K."/>
            <person name="Brown C.T."/>
            <person name="Hug L.A."/>
            <person name="Sharon I."/>
            <person name="Castelle C.J."/>
            <person name="Probst A.J."/>
            <person name="Thomas B.C."/>
            <person name="Singh A."/>
            <person name="Wilkins M.J."/>
            <person name="Karaoz U."/>
            <person name="Brodie E.L."/>
            <person name="Williams K.H."/>
            <person name="Hubbard S.S."/>
            <person name="Banfield J.F."/>
        </authorList>
    </citation>
    <scope>NUCLEOTIDE SEQUENCE [LARGE SCALE GENOMIC DNA]</scope>
</reference>
<evidence type="ECO:0000259" key="8">
    <source>
        <dbReference type="Pfam" id="PF00408"/>
    </source>
</evidence>
<accession>A0A1G2JBR4</accession>
<dbReference type="EMBL" id="MHPP01000015">
    <property type="protein sequence ID" value="OGZ84524.1"/>
    <property type="molecule type" value="Genomic_DNA"/>
</dbReference>
<evidence type="ECO:0000313" key="13">
    <source>
        <dbReference type="Proteomes" id="UP000177751"/>
    </source>
</evidence>
<evidence type="ECO:0000256" key="1">
    <source>
        <dbReference type="ARBA" id="ARBA00001946"/>
    </source>
</evidence>
<organism evidence="12 13">
    <name type="scientific">Candidatus Staskawiczbacteria bacterium RIFOXYC1_FULL_38_18</name>
    <dbReference type="NCBI Taxonomy" id="1802229"/>
    <lineage>
        <taxon>Bacteria</taxon>
        <taxon>Candidatus Staskawicziibacteriota</taxon>
    </lineage>
</organism>
<dbReference type="InterPro" id="IPR036900">
    <property type="entry name" value="A-D-PHexomutase_C_sf"/>
</dbReference>
<dbReference type="STRING" id="1802229.A2401_01830"/>
<dbReference type="InterPro" id="IPR005841">
    <property type="entry name" value="Alpha-D-phosphohexomutase_SF"/>
</dbReference>
<evidence type="ECO:0000256" key="2">
    <source>
        <dbReference type="ARBA" id="ARBA00010231"/>
    </source>
</evidence>
<dbReference type="Gene3D" id="3.30.310.50">
    <property type="entry name" value="Alpha-D-phosphohexomutase, C-terminal domain"/>
    <property type="match status" value="1"/>
</dbReference>
<sequence length="463" mass="51560">MVEINKNIFKSYDIRGIYPSELSEEVAFAIGKAFVRQTGIKKIAVGQDARIASPVLFRGLARGVAAQGGQIYDIGQVLTECLYFTIGSRDFKAGVMITASHNPKEYGGFKMVKKDDNYIKIIAGKDLLDQVVKDNSENVDPADDKILEVAEEKIIKEDIWHDYINHVLSFVDLSEISPLKIVIDASNGVGGIVLEKIKEKLPVEIISLNFEPNGNFPNHSPNPIAEGSTDQIKNEIIKQKADFGFLFDGDADRVFLVDETGKLVSSDATILILAKYFLQKNPGMGVVSHATCSKAIPEFVKKWGGKHIKTQVGFIHIQQGLEENNGIMGGELTGHYSFKDNFYCDSGVIAFLTLLQIISRDGRKISEIAKEFSPYYKPQEINFKVEDKNTIIEKIKEKYTDPSTPLGAGGKADFLDGITVTYKDWWFNVRASNTEPVLRLTIEADTKELYDEKQKELTKVISS</sequence>
<dbReference type="Pfam" id="PF02878">
    <property type="entry name" value="PGM_PMM_I"/>
    <property type="match status" value="1"/>
</dbReference>
<dbReference type="Pfam" id="PF02879">
    <property type="entry name" value="PGM_PMM_II"/>
    <property type="match status" value="1"/>
</dbReference>
<evidence type="ECO:0000256" key="4">
    <source>
        <dbReference type="ARBA" id="ARBA00022723"/>
    </source>
</evidence>
<dbReference type="InterPro" id="IPR016055">
    <property type="entry name" value="A-D-PHexomutase_a/b/a-I/II/III"/>
</dbReference>
<feature type="domain" description="Alpha-D-phosphohexomutase alpha/beta/alpha" evidence="10">
    <location>
        <begin position="162"/>
        <end position="261"/>
    </location>
</feature>
<dbReference type="SUPFAM" id="SSF55957">
    <property type="entry name" value="Phosphoglucomutase, C-terminal domain"/>
    <property type="match status" value="1"/>
</dbReference>
<dbReference type="InterPro" id="IPR005846">
    <property type="entry name" value="A-D-PHexomutase_a/b/a-III"/>
</dbReference>
<evidence type="ECO:0000256" key="5">
    <source>
        <dbReference type="ARBA" id="ARBA00022842"/>
    </source>
</evidence>
<dbReference type="Proteomes" id="UP000177751">
    <property type="component" value="Unassembled WGS sequence"/>
</dbReference>
<evidence type="ECO:0000259" key="10">
    <source>
        <dbReference type="Pfam" id="PF02879"/>
    </source>
</evidence>
<evidence type="ECO:0000313" key="12">
    <source>
        <dbReference type="EMBL" id="OGZ84524.1"/>
    </source>
</evidence>
<keyword evidence="6" id="KW-0413">Isomerase</keyword>
<dbReference type="AlphaFoldDB" id="A0A1G2JBR4"/>
<dbReference type="PANTHER" id="PTHR43771:SF1">
    <property type="entry name" value="PHOSPHOMANNOMUTASE"/>
    <property type="match status" value="1"/>
</dbReference>
<dbReference type="PRINTS" id="PR00509">
    <property type="entry name" value="PGMPMM"/>
</dbReference>
<dbReference type="PROSITE" id="PS00710">
    <property type="entry name" value="PGM_PMM"/>
    <property type="match status" value="1"/>
</dbReference>
<dbReference type="SUPFAM" id="SSF53738">
    <property type="entry name" value="Phosphoglucomutase, first 3 domains"/>
    <property type="match status" value="3"/>
</dbReference>
<name>A0A1G2JBR4_9BACT</name>
<dbReference type="Gene3D" id="3.40.120.10">
    <property type="entry name" value="Alpha-D-Glucose-1,6-Bisphosphate, subunit A, domain 3"/>
    <property type="match status" value="3"/>
</dbReference>
<keyword evidence="4 7" id="KW-0479">Metal-binding</keyword>
<keyword evidence="5 7" id="KW-0460">Magnesium</keyword>
<dbReference type="GO" id="GO:0016868">
    <property type="term" value="F:intramolecular phosphotransferase activity"/>
    <property type="evidence" value="ECO:0007669"/>
    <property type="project" value="InterPro"/>
</dbReference>
<evidence type="ECO:0000259" key="9">
    <source>
        <dbReference type="Pfam" id="PF02878"/>
    </source>
</evidence>
<dbReference type="InterPro" id="IPR005843">
    <property type="entry name" value="A-D-PHexomutase_C"/>
</dbReference>
<feature type="domain" description="Alpha-D-phosphohexomutase alpha/beta/alpha" evidence="11">
    <location>
        <begin position="266"/>
        <end position="372"/>
    </location>
</feature>
<dbReference type="InterPro" id="IPR005845">
    <property type="entry name" value="A-D-PHexomutase_a/b/a-II"/>
</dbReference>
<dbReference type="InterPro" id="IPR005844">
    <property type="entry name" value="A-D-PHexomutase_a/b/a-I"/>
</dbReference>
<dbReference type="GO" id="GO:0005975">
    <property type="term" value="P:carbohydrate metabolic process"/>
    <property type="evidence" value="ECO:0007669"/>
    <property type="project" value="InterPro"/>
</dbReference>
<keyword evidence="3" id="KW-0597">Phosphoprotein</keyword>